<evidence type="ECO:0000313" key="3">
    <source>
        <dbReference type="EMBL" id="KAF9466740.1"/>
    </source>
</evidence>
<dbReference type="AlphaFoldDB" id="A0A9P5YDM6"/>
<evidence type="ECO:0000256" key="2">
    <source>
        <dbReference type="SAM" id="Phobius"/>
    </source>
</evidence>
<sequence>MANWFDFISLTLTIGVVGGVIYSILYTSKRISQSVQSTKESLKTRGLTISDKGVSIKTSKRFDREDYVDATQRGFVKAMGAASFRKGDGPVNAVSHTPPVMHRSGSVASSKSNGSVEEKKKKGLFRKNHSGSKDKI</sequence>
<dbReference type="Proteomes" id="UP000807353">
    <property type="component" value="Unassembled WGS sequence"/>
</dbReference>
<feature type="region of interest" description="Disordered" evidence="1">
    <location>
        <begin position="86"/>
        <end position="136"/>
    </location>
</feature>
<comment type="caution">
    <text evidence="3">The sequence shown here is derived from an EMBL/GenBank/DDBJ whole genome shotgun (WGS) entry which is preliminary data.</text>
</comment>
<evidence type="ECO:0000313" key="4">
    <source>
        <dbReference type="Proteomes" id="UP000807353"/>
    </source>
</evidence>
<protein>
    <submittedName>
        <fullName evidence="3">Uncharacterized protein</fullName>
    </submittedName>
</protein>
<reference evidence="3" key="1">
    <citation type="submission" date="2020-11" db="EMBL/GenBank/DDBJ databases">
        <authorList>
            <consortium name="DOE Joint Genome Institute"/>
            <person name="Ahrendt S."/>
            <person name="Riley R."/>
            <person name="Andreopoulos W."/>
            <person name="Labutti K."/>
            <person name="Pangilinan J."/>
            <person name="Ruiz-Duenas F.J."/>
            <person name="Barrasa J.M."/>
            <person name="Sanchez-Garcia M."/>
            <person name="Camarero S."/>
            <person name="Miyauchi S."/>
            <person name="Serrano A."/>
            <person name="Linde D."/>
            <person name="Babiker R."/>
            <person name="Drula E."/>
            <person name="Ayuso-Fernandez I."/>
            <person name="Pacheco R."/>
            <person name="Padilla G."/>
            <person name="Ferreira P."/>
            <person name="Barriuso J."/>
            <person name="Kellner H."/>
            <person name="Castanera R."/>
            <person name="Alfaro M."/>
            <person name="Ramirez L."/>
            <person name="Pisabarro A.G."/>
            <person name="Kuo A."/>
            <person name="Tritt A."/>
            <person name="Lipzen A."/>
            <person name="He G."/>
            <person name="Yan M."/>
            <person name="Ng V."/>
            <person name="Cullen D."/>
            <person name="Martin F."/>
            <person name="Rosso M.-N."/>
            <person name="Henrissat B."/>
            <person name="Hibbett D."/>
            <person name="Martinez A.T."/>
            <person name="Grigoriev I.V."/>
        </authorList>
    </citation>
    <scope>NUCLEOTIDE SEQUENCE</scope>
    <source>
        <strain evidence="3">CBS 247.69</strain>
    </source>
</reference>
<gene>
    <name evidence="3" type="ORF">BDZ94DRAFT_1319254</name>
</gene>
<keyword evidence="4" id="KW-1185">Reference proteome</keyword>
<name>A0A9P5YDM6_9AGAR</name>
<dbReference type="OrthoDB" id="2505950at2759"/>
<feature type="compositionally biased region" description="Basic residues" evidence="1">
    <location>
        <begin position="121"/>
        <end position="130"/>
    </location>
</feature>
<accession>A0A9P5YDM6</accession>
<keyword evidence="2" id="KW-1133">Transmembrane helix</keyword>
<keyword evidence="2" id="KW-0812">Transmembrane</keyword>
<proteinExistence type="predicted"/>
<dbReference type="EMBL" id="MU150240">
    <property type="protein sequence ID" value="KAF9466740.1"/>
    <property type="molecule type" value="Genomic_DNA"/>
</dbReference>
<feature type="transmembrane region" description="Helical" evidence="2">
    <location>
        <begin position="6"/>
        <end position="25"/>
    </location>
</feature>
<keyword evidence="2" id="KW-0472">Membrane</keyword>
<feature type="compositionally biased region" description="Low complexity" evidence="1">
    <location>
        <begin position="104"/>
        <end position="115"/>
    </location>
</feature>
<evidence type="ECO:0000256" key="1">
    <source>
        <dbReference type="SAM" id="MobiDB-lite"/>
    </source>
</evidence>
<organism evidence="3 4">
    <name type="scientific">Collybia nuda</name>
    <dbReference type="NCBI Taxonomy" id="64659"/>
    <lineage>
        <taxon>Eukaryota</taxon>
        <taxon>Fungi</taxon>
        <taxon>Dikarya</taxon>
        <taxon>Basidiomycota</taxon>
        <taxon>Agaricomycotina</taxon>
        <taxon>Agaricomycetes</taxon>
        <taxon>Agaricomycetidae</taxon>
        <taxon>Agaricales</taxon>
        <taxon>Tricholomatineae</taxon>
        <taxon>Clitocybaceae</taxon>
        <taxon>Collybia</taxon>
    </lineage>
</organism>